<feature type="domain" description="Mannitol dehydrogenase N-terminal" evidence="8">
    <location>
        <begin position="2"/>
        <end position="185"/>
    </location>
</feature>
<evidence type="ECO:0000256" key="3">
    <source>
        <dbReference type="ARBA" id="ARBA00016219"/>
    </source>
</evidence>
<evidence type="ECO:0000259" key="9">
    <source>
        <dbReference type="Pfam" id="PF08125"/>
    </source>
</evidence>
<evidence type="ECO:0000259" key="8">
    <source>
        <dbReference type="Pfam" id="PF01232"/>
    </source>
</evidence>
<comment type="similarity">
    <text evidence="1 7">Belongs to the mannitol dehydrogenase family.</text>
</comment>
<dbReference type="PRINTS" id="PR00084">
    <property type="entry name" value="MTLDHDRGNASE"/>
</dbReference>
<evidence type="ECO:0000256" key="6">
    <source>
        <dbReference type="ARBA" id="ARBA00048615"/>
    </source>
</evidence>
<keyword evidence="4 7" id="KW-0560">Oxidoreductase</keyword>
<protein>
    <recommendedName>
        <fullName evidence="3 7">Mannitol-1-phosphate 5-dehydrogenase</fullName>
        <ecNumber evidence="2 7">1.1.1.17</ecNumber>
    </recommendedName>
</protein>
<reference evidence="10 11" key="1">
    <citation type="submission" date="2024-01" db="EMBL/GenBank/DDBJ databases">
        <title>Complete Genome Sequence of Alkalicoccus halolimnae BZ-SZ-XJ29T, a Moderately Halophilic Bacterium Isolated from a Salt Lake.</title>
        <authorList>
            <person name="Zhao B."/>
        </authorList>
    </citation>
    <scope>NUCLEOTIDE SEQUENCE [LARGE SCALE GENOMIC DNA]</scope>
    <source>
        <strain evidence="10 11">BZ-SZ-XJ29</strain>
    </source>
</reference>
<dbReference type="SUPFAM" id="SSF51735">
    <property type="entry name" value="NAD(P)-binding Rossmann-fold domains"/>
    <property type="match status" value="1"/>
</dbReference>
<keyword evidence="5 7" id="KW-0520">NAD</keyword>
<dbReference type="InterPro" id="IPR008927">
    <property type="entry name" value="6-PGluconate_DH-like_C_sf"/>
</dbReference>
<dbReference type="Gene3D" id="1.10.1040.10">
    <property type="entry name" value="N-(1-d-carboxylethyl)-l-norvaline Dehydrogenase, domain 2"/>
    <property type="match status" value="1"/>
</dbReference>
<dbReference type="EMBL" id="CP144914">
    <property type="protein sequence ID" value="WWD80350.1"/>
    <property type="molecule type" value="Genomic_DNA"/>
</dbReference>
<dbReference type="HAMAP" id="MF_00196">
    <property type="entry name" value="Mannitol_dehydrog"/>
    <property type="match status" value="1"/>
</dbReference>
<evidence type="ECO:0000256" key="1">
    <source>
        <dbReference type="ARBA" id="ARBA00006541"/>
    </source>
</evidence>
<dbReference type="GO" id="GO:0005829">
    <property type="term" value="C:cytosol"/>
    <property type="evidence" value="ECO:0007669"/>
    <property type="project" value="TreeGrafter"/>
</dbReference>
<evidence type="ECO:0000256" key="2">
    <source>
        <dbReference type="ARBA" id="ARBA00012939"/>
    </source>
</evidence>
<proteinExistence type="inferred from homology"/>
<organism evidence="10 11">
    <name type="scientific">Alkalicoccus halolimnae</name>
    <dbReference type="NCBI Taxonomy" id="1667239"/>
    <lineage>
        <taxon>Bacteria</taxon>
        <taxon>Bacillati</taxon>
        <taxon>Bacillota</taxon>
        <taxon>Bacilli</taxon>
        <taxon>Bacillales</taxon>
        <taxon>Bacillaceae</taxon>
        <taxon>Alkalicoccus</taxon>
    </lineage>
</organism>
<comment type="catalytic activity">
    <reaction evidence="6 7">
        <text>D-mannitol 1-phosphate + NAD(+) = beta-D-fructose 6-phosphate + NADH + H(+)</text>
        <dbReference type="Rhea" id="RHEA:19661"/>
        <dbReference type="ChEBI" id="CHEBI:15378"/>
        <dbReference type="ChEBI" id="CHEBI:57540"/>
        <dbReference type="ChEBI" id="CHEBI:57634"/>
        <dbReference type="ChEBI" id="CHEBI:57945"/>
        <dbReference type="ChEBI" id="CHEBI:61381"/>
        <dbReference type="EC" id="1.1.1.17"/>
    </reaction>
</comment>
<dbReference type="NCBIfam" id="NF002646">
    <property type="entry name" value="PRK02318.1-2"/>
    <property type="match status" value="1"/>
</dbReference>
<dbReference type="EC" id="1.1.1.17" evidence="2 7"/>
<sequence>MLAVHFGAGNIGRGFIGHLLADSGYEVVFADINDDLISQLQQADSYRVHYAEAEGRSYEVTRFKAVHSAAEKKALVNYLETAEIVTTAVGAHVLPHVAPVIAESLKKRLGSSRPVTVIACENAVNGTDMLTDALQKHLTGAEWEKIQTFASFPNAAVDRIVPVQNMDNPLDVLVEPFFEWTIENTAGSLPPIEGAHYVDNLGAYIERKLFTVNTGHAAAAYHGYQKGYTTVQEALKDTQILKELQETLSETGALLKKKYGFDEKEHAEYIVTIISRFANEYLTDQITRVARQPMKKLGPAERLVSPALQLIDYGTTPEALLRVIRAAMLYDFAEDEEAVSLQESIRKDGPVKALASVTGLPEDHQLIQKAVGTSA</sequence>
<dbReference type="PANTHER" id="PTHR30524:SF0">
    <property type="entry name" value="ALTRONATE OXIDOREDUCTASE-RELATED"/>
    <property type="match status" value="1"/>
</dbReference>
<dbReference type="InterPro" id="IPR023028">
    <property type="entry name" value="Mannitol_1_phos_5_DH"/>
</dbReference>
<dbReference type="AlphaFoldDB" id="A0A5C7F3Q8"/>
<dbReference type="InterPro" id="IPR013118">
    <property type="entry name" value="Mannitol_DH_C"/>
</dbReference>
<dbReference type="Pfam" id="PF01232">
    <property type="entry name" value="Mannitol_dh"/>
    <property type="match status" value="1"/>
</dbReference>
<keyword evidence="11" id="KW-1185">Reference proteome</keyword>
<dbReference type="Pfam" id="PF08125">
    <property type="entry name" value="Mannitol_dh_C"/>
    <property type="match status" value="1"/>
</dbReference>
<dbReference type="InterPro" id="IPR000669">
    <property type="entry name" value="Mannitol_DH"/>
</dbReference>
<gene>
    <name evidence="7" type="primary">mtlD</name>
    <name evidence="10" type="ORF">FTX54_001950</name>
</gene>
<dbReference type="RefSeq" id="WP_147803834.1">
    <property type="nucleotide sequence ID" value="NZ_CP144914.1"/>
</dbReference>
<dbReference type="Proteomes" id="UP000321816">
    <property type="component" value="Chromosome"/>
</dbReference>
<dbReference type="InterPro" id="IPR013328">
    <property type="entry name" value="6PGD_dom2"/>
</dbReference>
<dbReference type="GO" id="GO:0019592">
    <property type="term" value="P:mannitol catabolic process"/>
    <property type="evidence" value="ECO:0007669"/>
    <property type="project" value="TreeGrafter"/>
</dbReference>
<dbReference type="InterPro" id="IPR036291">
    <property type="entry name" value="NAD(P)-bd_dom_sf"/>
</dbReference>
<evidence type="ECO:0000313" key="11">
    <source>
        <dbReference type="Proteomes" id="UP000321816"/>
    </source>
</evidence>
<evidence type="ECO:0000313" key="10">
    <source>
        <dbReference type="EMBL" id="WWD80350.1"/>
    </source>
</evidence>
<dbReference type="OrthoDB" id="271711at2"/>
<dbReference type="NCBIfam" id="NF002647">
    <property type="entry name" value="PRK02318.1-3"/>
    <property type="match status" value="1"/>
</dbReference>
<dbReference type="SUPFAM" id="SSF48179">
    <property type="entry name" value="6-phosphogluconate dehydrogenase C-terminal domain-like"/>
    <property type="match status" value="1"/>
</dbReference>
<evidence type="ECO:0000256" key="7">
    <source>
        <dbReference type="HAMAP-Rule" id="MF_00196"/>
    </source>
</evidence>
<dbReference type="GO" id="GO:0008926">
    <property type="term" value="F:mannitol-1-phosphate 5-dehydrogenase activity"/>
    <property type="evidence" value="ECO:0007669"/>
    <property type="project" value="UniProtKB-UniRule"/>
</dbReference>
<dbReference type="NCBIfam" id="NF002652">
    <property type="entry name" value="PRK02318.2-5"/>
    <property type="match status" value="1"/>
</dbReference>
<dbReference type="KEGG" id="ahal:FTX54_001950"/>
<feature type="binding site" evidence="7">
    <location>
        <begin position="3"/>
        <end position="14"/>
    </location>
    <ligand>
        <name>NAD(+)</name>
        <dbReference type="ChEBI" id="CHEBI:57540"/>
    </ligand>
</feature>
<feature type="domain" description="Mannitol dehydrogenase C-terminal" evidence="9">
    <location>
        <begin position="201"/>
        <end position="370"/>
    </location>
</feature>
<dbReference type="NCBIfam" id="NF002649">
    <property type="entry name" value="PRK02318.2-1"/>
    <property type="match status" value="1"/>
</dbReference>
<evidence type="ECO:0000256" key="5">
    <source>
        <dbReference type="ARBA" id="ARBA00023027"/>
    </source>
</evidence>
<evidence type="ECO:0000256" key="4">
    <source>
        <dbReference type="ARBA" id="ARBA00023002"/>
    </source>
</evidence>
<name>A0A5C7F3Q8_9BACI</name>
<dbReference type="InterPro" id="IPR013131">
    <property type="entry name" value="Mannitol_DH_N"/>
</dbReference>
<dbReference type="PANTHER" id="PTHR30524">
    <property type="entry name" value="MANNITOL-1-PHOSPHATE 5-DEHYDROGENASE"/>
    <property type="match status" value="1"/>
</dbReference>
<accession>A0A5C7F3Q8</accession>
<dbReference type="Gene3D" id="3.40.50.720">
    <property type="entry name" value="NAD(P)-binding Rossmann-like Domain"/>
    <property type="match status" value="1"/>
</dbReference>